<gene>
    <name evidence="5" type="ORF">MNBD_BACTEROID01-1696</name>
</gene>
<dbReference type="GO" id="GO:0008168">
    <property type="term" value="F:methyltransferase activity"/>
    <property type="evidence" value="ECO:0007669"/>
    <property type="project" value="UniProtKB-KW"/>
</dbReference>
<dbReference type="SUPFAM" id="SSF75217">
    <property type="entry name" value="alpha/beta knot"/>
    <property type="match status" value="1"/>
</dbReference>
<keyword evidence="3" id="KW-0949">S-adenosyl-L-methionine</keyword>
<dbReference type="PIRSF" id="PIRSF004505">
    <property type="entry name" value="MT_bac"/>
    <property type="match status" value="1"/>
</dbReference>
<evidence type="ECO:0000256" key="2">
    <source>
        <dbReference type="ARBA" id="ARBA00022679"/>
    </source>
</evidence>
<dbReference type="Gene3D" id="3.40.1280.10">
    <property type="match status" value="1"/>
</dbReference>
<dbReference type="HAMAP" id="MF_00658">
    <property type="entry name" value="23SrRNA_methyltr_H"/>
    <property type="match status" value="1"/>
</dbReference>
<dbReference type="InterPro" id="IPR003742">
    <property type="entry name" value="RlmH-like"/>
</dbReference>
<keyword evidence="2 5" id="KW-0808">Transferase</keyword>
<dbReference type="EC" id="2.1.1.177" evidence="5"/>
<keyword evidence="1 5" id="KW-0489">Methyltransferase</keyword>
<name>A0A3B0UGH8_9ZZZZ</name>
<proteinExistence type="inferred from homology"/>
<dbReference type="InterPro" id="IPR029026">
    <property type="entry name" value="tRNA_m1G_MTases_N"/>
</dbReference>
<protein>
    <submittedName>
        <fullName evidence="5">23S rRNA (Pseudouridine(1915)-N(3))-methyltransferase</fullName>
        <ecNumber evidence="5">2.1.1.177</ecNumber>
    </submittedName>
</protein>
<evidence type="ECO:0000256" key="3">
    <source>
        <dbReference type="ARBA" id="ARBA00022691"/>
    </source>
</evidence>
<dbReference type="AlphaFoldDB" id="A0A3B0UGH8"/>
<evidence type="ECO:0000313" key="5">
    <source>
        <dbReference type="EMBL" id="VAW23599.1"/>
    </source>
</evidence>
<dbReference type="NCBIfam" id="NF000990">
    <property type="entry name" value="PRK00103.2-4"/>
    <property type="match status" value="1"/>
</dbReference>
<dbReference type="GO" id="GO:0032259">
    <property type="term" value="P:methylation"/>
    <property type="evidence" value="ECO:0007669"/>
    <property type="project" value="UniProtKB-KW"/>
</dbReference>
<sequence length="157" mass="18323">MKVILLVIGKTDATYLQEGIAEYQKRLKHYAPFELKVIPDIKRKKNLTEYMQKKREAELILHQLNNTAEVILLDEKGKSFSSKDFSSYIEKKMVSGIKELVFIIGGPYGFAKEVYDKAQQKISLSRMTFSHQMARLVFMEQLYRAFTILKGEPYHHD</sequence>
<dbReference type="Pfam" id="PF02590">
    <property type="entry name" value="SPOUT_MTase"/>
    <property type="match status" value="1"/>
</dbReference>
<evidence type="ECO:0000256" key="4">
    <source>
        <dbReference type="ARBA" id="ARBA00038303"/>
    </source>
</evidence>
<dbReference type="CDD" id="cd18081">
    <property type="entry name" value="RlmH-like"/>
    <property type="match status" value="1"/>
</dbReference>
<evidence type="ECO:0000256" key="1">
    <source>
        <dbReference type="ARBA" id="ARBA00022603"/>
    </source>
</evidence>
<reference evidence="5" key="1">
    <citation type="submission" date="2018-06" db="EMBL/GenBank/DDBJ databases">
        <authorList>
            <person name="Zhirakovskaya E."/>
        </authorList>
    </citation>
    <scope>NUCLEOTIDE SEQUENCE</scope>
</reference>
<organism evidence="5">
    <name type="scientific">hydrothermal vent metagenome</name>
    <dbReference type="NCBI Taxonomy" id="652676"/>
    <lineage>
        <taxon>unclassified sequences</taxon>
        <taxon>metagenomes</taxon>
        <taxon>ecological metagenomes</taxon>
    </lineage>
</organism>
<dbReference type="EMBL" id="UOEP01000199">
    <property type="protein sequence ID" value="VAW23599.1"/>
    <property type="molecule type" value="Genomic_DNA"/>
</dbReference>
<dbReference type="PANTHER" id="PTHR33603">
    <property type="entry name" value="METHYLTRANSFERASE"/>
    <property type="match status" value="1"/>
</dbReference>
<comment type="similarity">
    <text evidence="4">Belongs to the RNA methyltransferase RlmH family.</text>
</comment>
<dbReference type="GO" id="GO:0006364">
    <property type="term" value="P:rRNA processing"/>
    <property type="evidence" value="ECO:0007669"/>
    <property type="project" value="InterPro"/>
</dbReference>
<dbReference type="InterPro" id="IPR029028">
    <property type="entry name" value="Alpha/beta_knot_MTases"/>
</dbReference>
<accession>A0A3B0UGH8</accession>
<dbReference type="PANTHER" id="PTHR33603:SF1">
    <property type="entry name" value="RIBOSOMAL RNA LARGE SUBUNIT METHYLTRANSFERASE H"/>
    <property type="match status" value="1"/>
</dbReference>